<reference evidence="1" key="1">
    <citation type="submission" date="2022-06" db="EMBL/GenBank/DDBJ databases">
        <authorList>
            <person name="Berger JAMES D."/>
            <person name="Berger JAMES D."/>
        </authorList>
    </citation>
    <scope>NUCLEOTIDE SEQUENCE [LARGE SCALE GENOMIC DNA]</scope>
</reference>
<reference evidence="2" key="2">
    <citation type="submission" date="2023-11" db="UniProtKB">
        <authorList>
            <consortium name="WormBaseParasite"/>
        </authorList>
    </citation>
    <scope>IDENTIFICATION</scope>
</reference>
<proteinExistence type="predicted"/>
<evidence type="ECO:0000313" key="2">
    <source>
        <dbReference type="WBParaSite" id="TREG1_119330.1"/>
    </source>
</evidence>
<accession>A0AA85IZA7</accession>
<evidence type="ECO:0000313" key="1">
    <source>
        <dbReference type="Proteomes" id="UP000050795"/>
    </source>
</evidence>
<protein>
    <submittedName>
        <fullName evidence="2">Uncharacterized protein</fullName>
    </submittedName>
</protein>
<dbReference type="Proteomes" id="UP000050795">
    <property type="component" value="Unassembled WGS sequence"/>
</dbReference>
<dbReference type="AlphaFoldDB" id="A0AA85IZA7"/>
<organism evidence="1 2">
    <name type="scientific">Trichobilharzia regenti</name>
    <name type="common">Nasal bird schistosome</name>
    <dbReference type="NCBI Taxonomy" id="157069"/>
    <lineage>
        <taxon>Eukaryota</taxon>
        <taxon>Metazoa</taxon>
        <taxon>Spiralia</taxon>
        <taxon>Lophotrochozoa</taxon>
        <taxon>Platyhelminthes</taxon>
        <taxon>Trematoda</taxon>
        <taxon>Digenea</taxon>
        <taxon>Strigeidida</taxon>
        <taxon>Schistosomatoidea</taxon>
        <taxon>Schistosomatidae</taxon>
        <taxon>Trichobilharzia</taxon>
    </lineage>
</organism>
<name>A0AA85IZA7_TRIRE</name>
<sequence length="231" mass="26922">MSSPLLPSAADRLLRTVIAHLSLTSVETNVITSTPMERSFLNALQFLKDEEKEDESNCEDRQSDFMLAACVDGFDESGTGITSLDYFVYIWNLFNMMPIDSNDPLRIESVEVEKKHLFQCFSRLKCFHVWLTKNPPNIRGSDVKSLVLFFEEFLKYTFLTKTSLEPHYMESVSCLILLSWWNIGFRSCSILYRIIDYELFGLWFRLIPQIVDVSFWIINHLSPIQNIQIYS</sequence>
<keyword evidence="1" id="KW-1185">Reference proteome</keyword>
<dbReference type="WBParaSite" id="TREG1_119330.1">
    <property type="protein sequence ID" value="TREG1_119330.1"/>
    <property type="gene ID" value="TREG1_119330"/>
</dbReference>